<protein>
    <submittedName>
        <fullName evidence="1">Uncharacterized protein</fullName>
    </submittedName>
</protein>
<evidence type="ECO:0000313" key="3">
    <source>
        <dbReference type="Proteomes" id="UP000789738"/>
    </source>
</evidence>
<dbReference type="Proteomes" id="UP000789738">
    <property type="component" value="Unassembled WGS sequence"/>
</dbReference>
<dbReference type="RefSeq" id="WP_210885664.1">
    <property type="nucleotide sequence ID" value="NZ_CAKJVE010000001.1"/>
</dbReference>
<dbReference type="Proteomes" id="UP001189143">
    <property type="component" value="Unassembled WGS sequence"/>
</dbReference>
<dbReference type="EMBL" id="CAMTCP010000253">
    <property type="protein sequence ID" value="CAI3654714.1"/>
    <property type="molecule type" value="Genomic_DNA"/>
</dbReference>
<evidence type="ECO:0000313" key="1">
    <source>
        <dbReference type="EMBL" id="CAG9701604.1"/>
    </source>
</evidence>
<dbReference type="EMBL" id="CAKJVE010000001">
    <property type="protein sequence ID" value="CAG9701604.1"/>
    <property type="molecule type" value="Genomic_DNA"/>
</dbReference>
<comment type="caution">
    <text evidence="1">The sequence shown here is derived from an EMBL/GenBank/DDBJ whole genome shotgun (WGS) entry which is preliminary data.</text>
</comment>
<organism evidence="1 3">
    <name type="scientific">Clostridium neonatale</name>
    <dbReference type="NCBI Taxonomy" id="137838"/>
    <lineage>
        <taxon>Bacteria</taxon>
        <taxon>Bacillati</taxon>
        <taxon>Bacillota</taxon>
        <taxon>Clostridia</taxon>
        <taxon>Eubacteriales</taxon>
        <taxon>Clostridiaceae</taxon>
        <taxon>Clostridium</taxon>
    </lineage>
</organism>
<dbReference type="AlphaFoldDB" id="A0AA86JWH5"/>
<name>A0AA86JWH5_9CLOT</name>
<gene>
    <name evidence="2" type="ORF">CNEO2_540062</name>
    <name evidence="1" type="ORF">CNEO_10138</name>
</gene>
<proteinExistence type="predicted"/>
<reference evidence="1" key="1">
    <citation type="submission" date="2021-10" db="EMBL/GenBank/DDBJ databases">
        <authorList>
            <person name="Mesa V."/>
        </authorList>
    </citation>
    <scope>NUCLEOTIDE SEQUENCE</scope>
    <source>
        <strain evidence="1">CC3_PB</strain>
    </source>
</reference>
<accession>A0AA86JWH5</accession>
<evidence type="ECO:0000313" key="2">
    <source>
        <dbReference type="EMBL" id="CAI3654714.1"/>
    </source>
</evidence>
<reference evidence="2" key="2">
    <citation type="submission" date="2022-10" db="EMBL/GenBank/DDBJ databases">
        <authorList>
            <person name="Aires J."/>
            <person name="Mesa V."/>
        </authorList>
    </citation>
    <scope>NUCLEOTIDE SEQUENCE</scope>
    <source>
        <strain evidence="2">Clostridium neonatale JD116</strain>
    </source>
</reference>
<sequence>MIKFINNGEIFKLKKGFYRTLALKKIINIDYDKFKNMSFNLKTAILIFKSIVLGNLSSIYENAPSIMLEYLLKYNVLTKLEYDKMVEFFTDDSFEEVDMDYYYDYMDNREALISLFLQEAAEKNNLILHQETTMTILIGDDINKDIFGEYQRDLRNATCFYYLDDTSAERLYDIYMDNFNGESIIYVLENCILNFNQLELLNYCLDDCCFDIPAEIYVENGNTYFSIPFQYSFERVGFTFPIILKLVLMEI</sequence>